<dbReference type="Pfam" id="PF07714">
    <property type="entry name" value="PK_Tyr_Ser-Thr"/>
    <property type="match status" value="1"/>
</dbReference>
<reference evidence="2" key="1">
    <citation type="journal article" date="2014" name="Genome Biol.">
        <title>Genome analysis of a major urban malaria vector mosquito, Anopheles stephensi.</title>
        <authorList>
            <person name="Jiang X."/>
            <person name="Peery A."/>
            <person name="Hall A.B."/>
            <person name="Sharma A."/>
            <person name="Chen X.G."/>
            <person name="Waterhouse R.M."/>
            <person name="Komissarov A."/>
            <person name="Riehle M.M."/>
            <person name="Shouche Y."/>
            <person name="Sharakhova M.V."/>
            <person name="Lawson D."/>
            <person name="Pakpour N."/>
            <person name="Arensburger P."/>
            <person name="Davidson V.L."/>
            <person name="Eiglmeier K."/>
            <person name="Emrich S."/>
            <person name="George P."/>
            <person name="Kennedy R.C."/>
            <person name="Mane S.P."/>
            <person name="Maslen G."/>
            <person name="Oringanje C."/>
            <person name="Qi Y."/>
            <person name="Settlage R."/>
            <person name="Tojo M."/>
            <person name="Tubio J.M."/>
            <person name="Unger M.F."/>
            <person name="Wang B."/>
            <person name="Vernick K.D."/>
            <person name="Ribeiro J.M."/>
            <person name="James A.A."/>
            <person name="Michel K."/>
            <person name="Riehle M.A."/>
            <person name="Luckhart S."/>
            <person name="Sharakhov I.V."/>
            <person name="Tu Z."/>
        </authorList>
    </citation>
    <scope>NUCLEOTIDE SEQUENCE [LARGE SCALE GENOMIC DNA]</scope>
    <source>
        <strain evidence="2">Indian</strain>
    </source>
</reference>
<keyword evidence="2" id="KW-1185">Reference proteome</keyword>
<sequence>MACVVGGVKNEAREKSSRRKQVFKSNGVNGDQPLSTEEIYAKVHQFRREKVQLVEKIEKGEYGVYWRAIVTGVAGDPTTEIEVMAKEAVEKYDREAVLDELKSYIHVGHHVNVLNLLGIVTENMNHGDLFLITEYCRFGNLKAFLRQNRYAYRDDNSDALFVYDSG</sequence>
<evidence type="ECO:0000313" key="1">
    <source>
        <dbReference type="EnsemblMetazoa" id="ASTEI02968-PA"/>
    </source>
</evidence>
<dbReference type="GO" id="GO:0005524">
    <property type="term" value="F:ATP binding"/>
    <property type="evidence" value="ECO:0007669"/>
    <property type="project" value="InterPro"/>
</dbReference>
<reference evidence="1" key="2">
    <citation type="submission" date="2020-05" db="UniProtKB">
        <authorList>
            <consortium name="EnsemblMetazoa"/>
        </authorList>
    </citation>
    <scope>IDENTIFICATION</scope>
    <source>
        <strain evidence="1">Indian</strain>
    </source>
</reference>
<dbReference type="PROSITE" id="PS50011">
    <property type="entry name" value="PROTEIN_KINASE_DOM"/>
    <property type="match status" value="1"/>
</dbReference>
<dbReference type="OMA" id="CTKEINR"/>
<dbReference type="VEuPathDB" id="VectorBase:ASTEI20_044340"/>
<dbReference type="GO" id="GO:0004714">
    <property type="term" value="F:transmembrane receptor protein tyrosine kinase activity"/>
    <property type="evidence" value="ECO:0007669"/>
    <property type="project" value="TreeGrafter"/>
</dbReference>
<dbReference type="SUPFAM" id="SSF56112">
    <property type="entry name" value="Protein kinase-like (PK-like)"/>
    <property type="match status" value="1"/>
</dbReference>
<organism evidence="1 2">
    <name type="scientific">Anopheles stephensi</name>
    <name type="common">Indo-Pakistan malaria mosquito</name>
    <dbReference type="NCBI Taxonomy" id="30069"/>
    <lineage>
        <taxon>Eukaryota</taxon>
        <taxon>Metazoa</taxon>
        <taxon>Ecdysozoa</taxon>
        <taxon>Arthropoda</taxon>
        <taxon>Hexapoda</taxon>
        <taxon>Insecta</taxon>
        <taxon>Pterygota</taxon>
        <taxon>Neoptera</taxon>
        <taxon>Endopterygota</taxon>
        <taxon>Diptera</taxon>
        <taxon>Nematocera</taxon>
        <taxon>Culicoidea</taxon>
        <taxon>Culicidae</taxon>
        <taxon>Anophelinae</taxon>
        <taxon>Anopheles</taxon>
    </lineage>
</organism>
<dbReference type="InterPro" id="IPR001245">
    <property type="entry name" value="Ser-Thr/Tyr_kinase_cat_dom"/>
</dbReference>
<dbReference type="GO" id="GO:0005886">
    <property type="term" value="C:plasma membrane"/>
    <property type="evidence" value="ECO:0007669"/>
    <property type="project" value="TreeGrafter"/>
</dbReference>
<accession>A0A182Y3D2</accession>
<dbReference type="PANTHER" id="PTHR24416">
    <property type="entry name" value="TYROSINE-PROTEIN KINASE RECEPTOR"/>
    <property type="match status" value="1"/>
</dbReference>
<dbReference type="GO" id="GO:0007169">
    <property type="term" value="P:cell surface receptor protein tyrosine kinase signaling pathway"/>
    <property type="evidence" value="ECO:0007669"/>
    <property type="project" value="TreeGrafter"/>
</dbReference>
<dbReference type="InterPro" id="IPR000719">
    <property type="entry name" value="Prot_kinase_dom"/>
</dbReference>
<dbReference type="VEuPathDB" id="VectorBase:ASTEI02968"/>
<evidence type="ECO:0000313" key="2">
    <source>
        <dbReference type="Proteomes" id="UP000076408"/>
    </source>
</evidence>
<proteinExistence type="predicted"/>
<dbReference type="InterPro" id="IPR011009">
    <property type="entry name" value="Kinase-like_dom_sf"/>
</dbReference>
<dbReference type="AlphaFoldDB" id="A0A182Y3D2"/>
<dbReference type="PANTHER" id="PTHR24416:SF611">
    <property type="entry name" value="TYROSINE-PROTEIN KINASE TRANSMEMBRANE RECEPTOR ROR"/>
    <property type="match status" value="1"/>
</dbReference>
<dbReference type="GO" id="GO:0043235">
    <property type="term" value="C:receptor complex"/>
    <property type="evidence" value="ECO:0007669"/>
    <property type="project" value="TreeGrafter"/>
</dbReference>
<dbReference type="Gene3D" id="3.30.200.20">
    <property type="entry name" value="Phosphorylase Kinase, domain 1"/>
    <property type="match status" value="1"/>
</dbReference>
<dbReference type="VEuPathDB" id="VectorBase:ASTE008646"/>
<dbReference type="Proteomes" id="UP000076408">
    <property type="component" value="Unassembled WGS sequence"/>
</dbReference>
<dbReference type="STRING" id="30069.A0A182Y3D2"/>
<dbReference type="EnsemblMetazoa" id="ASTEI02968-RA">
    <property type="protein sequence ID" value="ASTEI02968-PA"/>
    <property type="gene ID" value="ASTEI02968"/>
</dbReference>
<protein>
    <submittedName>
        <fullName evidence="1">Uncharacterized protein</fullName>
    </submittedName>
</protein>
<dbReference type="InterPro" id="IPR050122">
    <property type="entry name" value="RTK"/>
</dbReference>
<name>A0A182Y3D2_ANOST</name>